<dbReference type="InterPro" id="IPR011330">
    <property type="entry name" value="Glyco_hydro/deAcase_b/a-brl"/>
</dbReference>
<keyword evidence="3" id="KW-1133">Transmembrane helix</keyword>
<reference evidence="4" key="1">
    <citation type="submission" date="2020-10" db="EMBL/GenBank/DDBJ databases">
        <authorList>
            <person name="Gilroy R."/>
        </authorList>
    </citation>
    <scope>NUCLEOTIDE SEQUENCE</scope>
    <source>
        <strain evidence="4">ChiW13-3771</strain>
    </source>
</reference>
<keyword evidence="1" id="KW-0175">Coiled coil</keyword>
<protein>
    <submittedName>
        <fullName evidence="4">Uncharacterized protein</fullName>
    </submittedName>
</protein>
<dbReference type="EMBL" id="DVHN01000006">
    <property type="protein sequence ID" value="HIR87496.1"/>
    <property type="molecule type" value="Genomic_DNA"/>
</dbReference>
<feature type="transmembrane region" description="Helical" evidence="3">
    <location>
        <begin position="6"/>
        <end position="25"/>
    </location>
</feature>
<keyword evidence="3" id="KW-0812">Transmembrane</keyword>
<comment type="caution">
    <text evidence="4">The sequence shown here is derived from an EMBL/GenBank/DDBJ whole genome shotgun (WGS) entry which is preliminary data.</text>
</comment>
<accession>A0A9D1JCG9</accession>
<feature type="coiled-coil region" evidence="1">
    <location>
        <begin position="44"/>
        <end position="71"/>
    </location>
</feature>
<dbReference type="SUPFAM" id="SSF88713">
    <property type="entry name" value="Glycoside hydrolase/deacetylase"/>
    <property type="match status" value="1"/>
</dbReference>
<feature type="region of interest" description="Disordered" evidence="2">
    <location>
        <begin position="330"/>
        <end position="379"/>
    </location>
</feature>
<sequence length="379" mass="44440">MKKLEIFGKIMVPVLLVALIGLMVVKGKEQREQQQVLEEQANYITNIKRTMTQKEEELQELKEKREIERNTKVSITLCIDQMESELYSEIKPLFEDYGWKGTFVIQNGALPGSENSITKTQYNELLDDGWDVAIGNWDDLDLNREEDRQIWIERLDELIEKMETEKLSIPKSYYFERNAYAEECEEILKERGFQLICHFGEAGSFYGLNWNEEWNPIGVKQISQTSLDLEEIMKDLEEHRAAIVLSTRYIGTLEDTNLDCSISAYRTLLDEIQELQESERVEVLTLSKLYETRLQTYMDANQEDDSYIEELEQKEEELQELKEEWDVIFKEKNSANDEEEETENVTTALTTEEEKTKEESTEEETTSKEKLNADFSAKD</sequence>
<evidence type="ECO:0000256" key="2">
    <source>
        <dbReference type="SAM" id="MobiDB-lite"/>
    </source>
</evidence>
<organism evidence="4 5">
    <name type="scientific">Candidatus Fimimorpha faecalis</name>
    <dbReference type="NCBI Taxonomy" id="2840824"/>
    <lineage>
        <taxon>Bacteria</taxon>
        <taxon>Bacillati</taxon>
        <taxon>Bacillota</taxon>
        <taxon>Clostridia</taxon>
        <taxon>Eubacteriales</taxon>
        <taxon>Candidatus Fimimorpha</taxon>
    </lineage>
</organism>
<gene>
    <name evidence="4" type="ORF">IAC96_00955</name>
</gene>
<keyword evidence="3" id="KW-0472">Membrane</keyword>
<feature type="compositionally biased region" description="Basic and acidic residues" evidence="2">
    <location>
        <begin position="352"/>
        <end position="379"/>
    </location>
</feature>
<dbReference type="AlphaFoldDB" id="A0A9D1JCG9"/>
<proteinExistence type="predicted"/>
<dbReference type="GO" id="GO:0005975">
    <property type="term" value="P:carbohydrate metabolic process"/>
    <property type="evidence" value="ECO:0007669"/>
    <property type="project" value="InterPro"/>
</dbReference>
<dbReference type="Gene3D" id="3.20.20.370">
    <property type="entry name" value="Glycoside hydrolase/deacetylase"/>
    <property type="match status" value="1"/>
</dbReference>
<dbReference type="Proteomes" id="UP000824201">
    <property type="component" value="Unassembled WGS sequence"/>
</dbReference>
<evidence type="ECO:0000256" key="3">
    <source>
        <dbReference type="SAM" id="Phobius"/>
    </source>
</evidence>
<evidence type="ECO:0000313" key="5">
    <source>
        <dbReference type="Proteomes" id="UP000824201"/>
    </source>
</evidence>
<reference evidence="4" key="2">
    <citation type="journal article" date="2021" name="PeerJ">
        <title>Extensive microbial diversity within the chicken gut microbiome revealed by metagenomics and culture.</title>
        <authorList>
            <person name="Gilroy R."/>
            <person name="Ravi A."/>
            <person name="Getino M."/>
            <person name="Pursley I."/>
            <person name="Horton D.L."/>
            <person name="Alikhan N.F."/>
            <person name="Baker D."/>
            <person name="Gharbi K."/>
            <person name="Hall N."/>
            <person name="Watson M."/>
            <person name="Adriaenssens E.M."/>
            <person name="Foster-Nyarko E."/>
            <person name="Jarju S."/>
            <person name="Secka A."/>
            <person name="Antonio M."/>
            <person name="Oren A."/>
            <person name="Chaudhuri R.R."/>
            <person name="La Ragione R."/>
            <person name="Hildebrand F."/>
            <person name="Pallen M.J."/>
        </authorList>
    </citation>
    <scope>NUCLEOTIDE SEQUENCE</scope>
    <source>
        <strain evidence="4">ChiW13-3771</strain>
    </source>
</reference>
<evidence type="ECO:0000313" key="4">
    <source>
        <dbReference type="EMBL" id="HIR87496.1"/>
    </source>
</evidence>
<evidence type="ECO:0000256" key="1">
    <source>
        <dbReference type="SAM" id="Coils"/>
    </source>
</evidence>
<name>A0A9D1JCG9_9FIRM</name>